<keyword evidence="3" id="KW-0934">Plastid</keyword>
<accession>A0A1Z1M406</accession>
<feature type="domain" description="Mce/MlaD" evidence="2">
    <location>
        <begin position="44"/>
        <end position="119"/>
    </location>
</feature>
<proteinExistence type="predicted"/>
<dbReference type="Pfam" id="PF02470">
    <property type="entry name" value="MlaD"/>
    <property type="match status" value="1"/>
</dbReference>
<sequence>MNHIFYSKKNFFITFLKRYLNLLIFVLFIIVLISSFVEVKKDKGYLLFVEFNNSYGLKEGTSVNFRGVKIGFVSRVSTHLNKVVILLNIKTLETVIPQNSLFEANQIGLFNDIVISITPLDYIELKSIKYDFTLSKDCVSSSFICPNSYIKGYKGVNYDDLVRATTRISQRFDDPRFFKLFYLFLRNGINFSDELILLIHNLSNIFHLLFEYIYFILSKYTF</sequence>
<evidence type="ECO:0000259" key="2">
    <source>
        <dbReference type="Pfam" id="PF02470"/>
    </source>
</evidence>
<evidence type="ECO:0000256" key="1">
    <source>
        <dbReference type="SAM" id="Phobius"/>
    </source>
</evidence>
<feature type="transmembrane region" description="Helical" evidence="1">
    <location>
        <begin position="20"/>
        <end position="37"/>
    </location>
</feature>
<evidence type="ECO:0000313" key="3">
    <source>
        <dbReference type="EMBL" id="ARW60561.1"/>
    </source>
</evidence>
<name>A0A1Z1M406_9FLOR</name>
<keyword evidence="1" id="KW-1133">Transmembrane helix</keyword>
<dbReference type="PANTHER" id="PTHR34675">
    <property type="entry name" value="PROTEIN TRIGALACTOSYLDIACYLGLYCEROL 2, CHLOROPLASTIC"/>
    <property type="match status" value="1"/>
</dbReference>
<keyword evidence="3" id="KW-0150">Chloroplast</keyword>
<dbReference type="EMBL" id="MF101414">
    <property type="protein sequence ID" value="ARW60561.1"/>
    <property type="molecule type" value="Genomic_DNA"/>
</dbReference>
<gene>
    <name evidence="3" type="primary">ycf22</name>
</gene>
<geneLocation type="chloroplast" evidence="3"/>
<keyword evidence="1" id="KW-0472">Membrane</keyword>
<dbReference type="PANTHER" id="PTHR34675:SF1">
    <property type="entry name" value="PROTEIN TRIGALACTOSYLDIACYLGLYCEROL 2, CHLOROPLASTIC"/>
    <property type="match status" value="1"/>
</dbReference>
<keyword evidence="1" id="KW-0812">Transmembrane</keyword>
<dbReference type="AlphaFoldDB" id="A0A1Z1M406"/>
<protein>
    <recommendedName>
        <fullName evidence="2">Mce/MlaD domain-containing protein</fullName>
    </recommendedName>
</protein>
<organism evidence="3">
    <name type="scientific">Polysiphonia sp</name>
    <dbReference type="NCBI Taxonomy" id="1967842"/>
    <lineage>
        <taxon>Eukaryota</taxon>
        <taxon>Rhodophyta</taxon>
        <taxon>Florideophyceae</taxon>
        <taxon>Rhodymeniophycidae</taxon>
        <taxon>Ceramiales</taxon>
        <taxon>Rhodomelaceae</taxon>
        <taxon>Polysiphonioideae</taxon>
        <taxon>Polysiphonia</taxon>
    </lineage>
</organism>
<dbReference type="InterPro" id="IPR039342">
    <property type="entry name" value="TGD2-like"/>
</dbReference>
<dbReference type="InterPro" id="IPR003399">
    <property type="entry name" value="Mce/MlaD"/>
</dbReference>
<reference evidence="3" key="1">
    <citation type="journal article" date="2017" name="J. Phycol.">
        <title>Analysis of chloroplast genomes and a supermatrix inform reclassification of the Rhodomelaceae (Rhodophyta).</title>
        <authorList>
            <person name="Diaz-Tapia P."/>
            <person name="Maggs C.A."/>
            <person name="West J.A."/>
            <person name="Verbruggen H."/>
        </authorList>
    </citation>
    <scope>NUCLEOTIDE SEQUENCE</scope>
    <source>
        <strain evidence="3">JH1432</strain>
    </source>
</reference>